<dbReference type="Proteomes" id="UP000054359">
    <property type="component" value="Unassembled WGS sequence"/>
</dbReference>
<proteinExistence type="predicted"/>
<dbReference type="AlphaFoldDB" id="A0A087TKA5"/>
<accession>A0A087TKA5</accession>
<keyword evidence="2" id="KW-1185">Reference proteome</keyword>
<name>A0A087TKA5_STEMI</name>
<organism evidence="1 2">
    <name type="scientific">Stegodyphus mimosarum</name>
    <name type="common">African social velvet spider</name>
    <dbReference type="NCBI Taxonomy" id="407821"/>
    <lineage>
        <taxon>Eukaryota</taxon>
        <taxon>Metazoa</taxon>
        <taxon>Ecdysozoa</taxon>
        <taxon>Arthropoda</taxon>
        <taxon>Chelicerata</taxon>
        <taxon>Arachnida</taxon>
        <taxon>Araneae</taxon>
        <taxon>Araneomorphae</taxon>
        <taxon>Entelegynae</taxon>
        <taxon>Eresoidea</taxon>
        <taxon>Eresidae</taxon>
        <taxon>Stegodyphus</taxon>
    </lineage>
</organism>
<evidence type="ECO:0000313" key="2">
    <source>
        <dbReference type="Proteomes" id="UP000054359"/>
    </source>
</evidence>
<evidence type="ECO:0000313" key="1">
    <source>
        <dbReference type="EMBL" id="KFM65544.1"/>
    </source>
</evidence>
<protein>
    <submittedName>
        <fullName evidence="1">Uncharacterized protein</fullName>
    </submittedName>
</protein>
<gene>
    <name evidence="1" type="ORF">X975_23305</name>
</gene>
<reference evidence="1 2" key="1">
    <citation type="submission" date="2013-11" db="EMBL/GenBank/DDBJ databases">
        <title>Genome sequencing of Stegodyphus mimosarum.</title>
        <authorList>
            <person name="Bechsgaard J."/>
        </authorList>
    </citation>
    <scope>NUCLEOTIDE SEQUENCE [LARGE SCALE GENOMIC DNA]</scope>
</reference>
<feature type="non-terminal residue" evidence="1">
    <location>
        <position position="38"/>
    </location>
</feature>
<sequence>MKTPYSRFFSKNWPQMNYCKIFYYDICFFTTTSCIQLR</sequence>
<dbReference type="EMBL" id="KK115615">
    <property type="protein sequence ID" value="KFM65544.1"/>
    <property type="molecule type" value="Genomic_DNA"/>
</dbReference>